<feature type="region of interest" description="Disordered" evidence="7">
    <location>
        <begin position="1"/>
        <end position="44"/>
    </location>
</feature>
<dbReference type="Gene3D" id="2.20.25.90">
    <property type="entry name" value="ADC-like domains"/>
    <property type="match status" value="1"/>
</dbReference>
<dbReference type="SUPFAM" id="SSF50692">
    <property type="entry name" value="ADC-like"/>
    <property type="match status" value="1"/>
</dbReference>
<dbReference type="GO" id="GO:0043546">
    <property type="term" value="F:molybdopterin cofactor binding"/>
    <property type="evidence" value="ECO:0007669"/>
    <property type="project" value="InterPro"/>
</dbReference>
<keyword evidence="2" id="KW-0479">Metal-binding</keyword>
<name>A0A2K2U7A4_9ACTN</name>
<evidence type="ECO:0000259" key="8">
    <source>
        <dbReference type="SMART" id="SM00926"/>
    </source>
</evidence>
<dbReference type="GO" id="GO:0051536">
    <property type="term" value="F:iron-sulfur cluster binding"/>
    <property type="evidence" value="ECO:0007669"/>
    <property type="project" value="UniProtKB-KW"/>
</dbReference>
<keyword evidence="10" id="KW-1185">Reference proteome</keyword>
<dbReference type="Gene3D" id="3.40.50.740">
    <property type="match status" value="1"/>
</dbReference>
<dbReference type="GO" id="GO:0046872">
    <property type="term" value="F:metal ion binding"/>
    <property type="evidence" value="ECO:0007669"/>
    <property type="project" value="UniProtKB-KW"/>
</dbReference>
<dbReference type="InterPro" id="IPR019546">
    <property type="entry name" value="TAT_signal_bac_arc"/>
</dbReference>
<dbReference type="InterPro" id="IPR009010">
    <property type="entry name" value="Asp_de-COase-like_dom_sf"/>
</dbReference>
<evidence type="ECO:0000256" key="6">
    <source>
        <dbReference type="ARBA" id="ARBA00023014"/>
    </source>
</evidence>
<dbReference type="EMBL" id="PPEL01000009">
    <property type="protein sequence ID" value="PNV66060.1"/>
    <property type="molecule type" value="Genomic_DNA"/>
</dbReference>
<feature type="domain" description="4Fe-4S Mo/W bis-MGD-type" evidence="8">
    <location>
        <begin position="91"/>
        <end position="152"/>
    </location>
</feature>
<evidence type="ECO:0000256" key="4">
    <source>
        <dbReference type="ARBA" id="ARBA00023002"/>
    </source>
</evidence>
<evidence type="ECO:0000313" key="9">
    <source>
        <dbReference type="EMBL" id="PNV66060.1"/>
    </source>
</evidence>
<dbReference type="Pfam" id="PF00384">
    <property type="entry name" value="Molybdopterin"/>
    <property type="match status" value="1"/>
</dbReference>
<dbReference type="Pfam" id="PF01568">
    <property type="entry name" value="Molydop_binding"/>
    <property type="match status" value="1"/>
</dbReference>
<dbReference type="InterPro" id="IPR050612">
    <property type="entry name" value="Prok_Mopterin_Oxidored"/>
</dbReference>
<evidence type="ECO:0000256" key="1">
    <source>
        <dbReference type="ARBA" id="ARBA00010312"/>
    </source>
</evidence>
<dbReference type="AlphaFoldDB" id="A0A2K2U7A4"/>
<evidence type="ECO:0000256" key="7">
    <source>
        <dbReference type="SAM" id="MobiDB-lite"/>
    </source>
</evidence>
<dbReference type="InterPro" id="IPR006311">
    <property type="entry name" value="TAT_signal"/>
</dbReference>
<gene>
    <name evidence="9" type="ORF">C2L80_03190</name>
</gene>
<protein>
    <submittedName>
        <fullName evidence="9">Dehydrogenase</fullName>
    </submittedName>
</protein>
<dbReference type="PANTHER" id="PTHR43742">
    <property type="entry name" value="TRIMETHYLAMINE-N-OXIDE REDUCTASE"/>
    <property type="match status" value="1"/>
</dbReference>
<dbReference type="NCBIfam" id="TIGR01409">
    <property type="entry name" value="TAT_signal_seq"/>
    <property type="match status" value="1"/>
</dbReference>
<dbReference type="Gene3D" id="3.40.228.10">
    <property type="entry name" value="Dimethylsulfoxide Reductase, domain 2"/>
    <property type="match status" value="1"/>
</dbReference>
<accession>A0A2K2U7A4</accession>
<comment type="similarity">
    <text evidence="1">Belongs to the prokaryotic molybdopterin-containing oxidoreductase family.</text>
</comment>
<sequence>MSFAAGKPQESRMQGARSDAGRSGSRERGCGLSGKTRIGGEGMAKEGKLTRRAFLQGTAALGATAALSGCAGQETLEPSSAGAPAVEAGEAEVRHAWCQMCGPARTHCSTLCYIKDGRWTNVEGNPEAGNNWGRGSRSLCAKGNAAMAVLYAPGRLLYPMKRVGEKGEGKFERCTWDEAMDAIAAKLLEQKEQYGAKSYGVLSPQFYAVLGTMGRRFLNVHGSPNYMHSAICNSQRMFSRLVTIGGPAHAQATDTAPGQLDKTKLLVVWGYNSENSAINQGNPYARLNAIEKGLKVIDIRPMQDGLAAKADIWVPVRPGTDGALAMAILNVIIEEDLYDHDFVENWCNGFDQLAEHMKQYTPEWASPITGIPVEQIYEVARLMGTVKPMGINIGNGIGDQQNDGHWTVACACLIEAITGNLGIAGGGGAGMVAPPSLIKTKSIDVLTDKLPKTEEDEKNGFMAGVSDLVGPETPRWFQTMETQESGPTTAYFKGIMSILTEDPYPLRCIFGQSSNPLSATRQPKKVEEALKKLDFYVVMDTQWNSSCDFADYVLPACTNYESSYQFGTKNSADGTFIAINQKIAEPMGESRSDWEYYLDLAVRMGYGEDFWNGDMDACLREQLDGSGIDLEELRAANKGIFVERTDGAKPTEPKYQDYEKMFASLPGGKVQCYNEWIGNKPNCDDTGTISPLPVYNGPAESIAGTPDIAEEYPLVISDVHAYRLCNHSYYVDVPYLRELQPYPWVKINPATAKQYGIADGDWVKIESPHGWVKMVARYLESIAPDVLMSRRGWWQPCEELDLPGYDHLDGGSEINVLYDAELANFDPFNSAMSKQTLVKISKLEEGN</sequence>
<keyword evidence="3" id="KW-0732">Signal</keyword>
<proteinExistence type="inferred from homology"/>
<dbReference type="Proteomes" id="UP000236488">
    <property type="component" value="Unassembled WGS sequence"/>
</dbReference>
<dbReference type="Gene3D" id="2.40.40.20">
    <property type="match status" value="1"/>
</dbReference>
<dbReference type="InterPro" id="IPR006963">
    <property type="entry name" value="Mopterin_OxRdtase_4Fe-4S_dom"/>
</dbReference>
<reference evidence="9 10" key="1">
    <citation type="journal article" date="2018" name="Int. J. Syst. Evol. Microbiol.">
        <title>Rubneribacter badeniensis gen. nov., sp. nov. and Enteroscipio rubneri gen. nov., sp. nov., new members of the Eggerthellaceae isolated from human faeces.</title>
        <authorList>
            <person name="Danylec N."/>
            <person name="Gobl A."/>
            <person name="Stoll D.A."/>
            <person name="Hetzer B."/>
            <person name="Kulling S.E."/>
            <person name="Huch M."/>
        </authorList>
    </citation>
    <scope>NUCLEOTIDE SEQUENCE [LARGE SCALE GENOMIC DNA]</scope>
    <source>
        <strain evidence="9 10">ResAG-85</strain>
    </source>
</reference>
<keyword evidence="5" id="KW-0408">Iron</keyword>
<dbReference type="InterPro" id="IPR006656">
    <property type="entry name" value="Mopterin_OxRdtase"/>
</dbReference>
<dbReference type="SMART" id="SM00926">
    <property type="entry name" value="Molybdop_Fe4S4"/>
    <property type="match status" value="1"/>
</dbReference>
<dbReference type="SUPFAM" id="SSF53706">
    <property type="entry name" value="Formate dehydrogenase/DMSO reductase, domains 1-3"/>
    <property type="match status" value="1"/>
</dbReference>
<keyword evidence="6" id="KW-0411">Iron-sulfur</keyword>
<dbReference type="PROSITE" id="PS51318">
    <property type="entry name" value="TAT"/>
    <property type="match status" value="1"/>
</dbReference>
<evidence type="ECO:0000313" key="10">
    <source>
        <dbReference type="Proteomes" id="UP000236488"/>
    </source>
</evidence>
<organism evidence="9 10">
    <name type="scientific">Rubneribacter badeniensis</name>
    <dbReference type="NCBI Taxonomy" id="2070688"/>
    <lineage>
        <taxon>Bacteria</taxon>
        <taxon>Bacillati</taxon>
        <taxon>Actinomycetota</taxon>
        <taxon>Coriobacteriia</taxon>
        <taxon>Eggerthellales</taxon>
        <taxon>Eggerthellaceae</taxon>
        <taxon>Rubneribacter</taxon>
    </lineage>
</organism>
<evidence type="ECO:0000256" key="5">
    <source>
        <dbReference type="ARBA" id="ARBA00023004"/>
    </source>
</evidence>
<dbReference type="InterPro" id="IPR006657">
    <property type="entry name" value="MoPterin_dinucl-bd_dom"/>
</dbReference>
<evidence type="ECO:0000256" key="3">
    <source>
        <dbReference type="ARBA" id="ARBA00022729"/>
    </source>
</evidence>
<comment type="caution">
    <text evidence="9">The sequence shown here is derived from an EMBL/GenBank/DDBJ whole genome shotgun (WGS) entry which is preliminary data.</text>
</comment>
<dbReference type="PANTHER" id="PTHR43742:SF6">
    <property type="entry name" value="OXIDOREDUCTASE YYAE-RELATED"/>
    <property type="match status" value="1"/>
</dbReference>
<evidence type="ECO:0000256" key="2">
    <source>
        <dbReference type="ARBA" id="ARBA00022723"/>
    </source>
</evidence>
<keyword evidence="4" id="KW-0560">Oxidoreductase</keyword>
<dbReference type="GO" id="GO:0016491">
    <property type="term" value="F:oxidoreductase activity"/>
    <property type="evidence" value="ECO:0007669"/>
    <property type="project" value="UniProtKB-KW"/>
</dbReference>